<protein>
    <submittedName>
        <fullName evidence="2">Uncharacterized protein</fullName>
    </submittedName>
</protein>
<evidence type="ECO:0000256" key="1">
    <source>
        <dbReference type="SAM" id="MobiDB-lite"/>
    </source>
</evidence>
<name>A0A1V0EDP3_9CAUD</name>
<accession>A0A1V0EDP3</accession>
<dbReference type="Proteomes" id="UP000222485">
    <property type="component" value="Genome"/>
</dbReference>
<organism evidence="2 3">
    <name type="scientific">Caulobacter phage Ccr32</name>
    <dbReference type="NCBI Taxonomy" id="1959738"/>
    <lineage>
        <taxon>Viruses</taxon>
        <taxon>Duplodnaviria</taxon>
        <taxon>Heunggongvirae</taxon>
        <taxon>Uroviricota</taxon>
        <taxon>Caudoviricetes</taxon>
        <taxon>Jeanschmidtviridae</taxon>
        <taxon>Shapirovirus</taxon>
        <taxon>Shapirovirus cbk</taxon>
    </lineage>
</organism>
<sequence length="92" mass="9970">MAELVRIYHPETNEPFDVIPSTAERLRLGQGLDGLVWLSQPFSRAAAEEPAPEAPKGRGRKRVAAPVSDEAEAEAEDDGWRDAPTEDASEAA</sequence>
<evidence type="ECO:0000313" key="3">
    <source>
        <dbReference type="Proteomes" id="UP000222485"/>
    </source>
</evidence>
<evidence type="ECO:0000313" key="2">
    <source>
        <dbReference type="EMBL" id="ARB14999.1"/>
    </source>
</evidence>
<reference evidence="3" key="1">
    <citation type="journal article" date="2017" name="Curr. Microbiol.">
        <title>Genomic Diversity of Type B3 Bacteriophages of Caulobacter crescentus.</title>
        <authorList>
            <person name="Ash K.T."/>
            <person name="Drake K.M."/>
            <person name="Gibbs W.S."/>
            <person name="Ely B."/>
        </authorList>
    </citation>
    <scope>NUCLEOTIDE SEQUENCE [LARGE SCALE GENOMIC DNA]</scope>
</reference>
<feature type="region of interest" description="Disordered" evidence="1">
    <location>
        <begin position="44"/>
        <end position="92"/>
    </location>
</feature>
<gene>
    <name evidence="2" type="ORF">Ccr32_gp080</name>
</gene>
<proteinExistence type="predicted"/>
<dbReference type="EMBL" id="KY555146">
    <property type="protein sequence ID" value="ARB14999.1"/>
    <property type="molecule type" value="Genomic_DNA"/>
</dbReference>